<dbReference type="InterPro" id="IPR004299">
    <property type="entry name" value="MBOAT_fam"/>
</dbReference>
<accession>A0A6P6YG34</accession>
<evidence type="ECO:0000256" key="5">
    <source>
        <dbReference type="ARBA" id="ARBA00022824"/>
    </source>
</evidence>
<evidence type="ECO:0000313" key="12">
    <source>
        <dbReference type="Proteomes" id="UP000515146"/>
    </source>
</evidence>
<dbReference type="RefSeq" id="XP_027204212.1">
    <property type="nucleotide sequence ID" value="XM_027348411.1"/>
</dbReference>
<feature type="transmembrane region" description="Helical" evidence="11">
    <location>
        <begin position="304"/>
        <end position="323"/>
    </location>
</feature>
<dbReference type="KEGG" id="dpte:113797938"/>
<keyword evidence="7 9" id="KW-0472">Membrane</keyword>
<feature type="active site" evidence="10">
    <location>
        <position position="393"/>
    </location>
</feature>
<evidence type="ECO:0000256" key="10">
    <source>
        <dbReference type="PIRSR" id="PIRSR000439-1"/>
    </source>
</evidence>
<dbReference type="InterPro" id="IPR014371">
    <property type="entry name" value="Oat_ACAT_DAG_ARE"/>
</dbReference>
<dbReference type="GO" id="GO:0008374">
    <property type="term" value="F:O-acyltransferase activity"/>
    <property type="evidence" value="ECO:0007669"/>
    <property type="project" value="InterPro"/>
</dbReference>
<dbReference type="PIRSF" id="PIRSF000439">
    <property type="entry name" value="Oat_ACAT_DAG_ARE"/>
    <property type="match status" value="1"/>
</dbReference>
<keyword evidence="12" id="KW-1185">Reference proteome</keyword>
<gene>
    <name evidence="13" type="primary">LOC113797938</name>
</gene>
<evidence type="ECO:0000256" key="4">
    <source>
        <dbReference type="ARBA" id="ARBA00022692"/>
    </source>
</evidence>
<keyword evidence="8 9" id="KW-0012">Acyltransferase</keyword>
<evidence type="ECO:0000256" key="7">
    <source>
        <dbReference type="ARBA" id="ARBA00023136"/>
    </source>
</evidence>
<evidence type="ECO:0000256" key="2">
    <source>
        <dbReference type="ARBA" id="ARBA00009010"/>
    </source>
</evidence>
<keyword evidence="4 11" id="KW-0812">Transmembrane</keyword>
<dbReference type="Proteomes" id="UP000515146">
    <property type="component" value="Unplaced"/>
</dbReference>
<dbReference type="PANTHER" id="PTHR10408:SF8">
    <property type="entry name" value="O-ACYLTRANSFERASE"/>
    <property type="match status" value="1"/>
</dbReference>
<feature type="transmembrane region" description="Helical" evidence="11">
    <location>
        <begin position="438"/>
        <end position="457"/>
    </location>
</feature>
<comment type="subcellular location">
    <subcellularLocation>
        <location evidence="1 9">Endoplasmic reticulum membrane</location>
        <topology evidence="1 9">Multi-pass membrane protein</topology>
    </subcellularLocation>
</comment>
<keyword evidence="5 9" id="KW-0256">Endoplasmic reticulum</keyword>
<dbReference type="OMA" id="TGNSFWE"/>
<feature type="transmembrane region" description="Helical" evidence="11">
    <location>
        <begin position="355"/>
        <end position="373"/>
    </location>
</feature>
<evidence type="ECO:0000256" key="1">
    <source>
        <dbReference type="ARBA" id="ARBA00004477"/>
    </source>
</evidence>
<dbReference type="GO" id="GO:0005789">
    <property type="term" value="C:endoplasmic reticulum membrane"/>
    <property type="evidence" value="ECO:0007669"/>
    <property type="project" value="UniProtKB-SubCell"/>
</dbReference>
<reference evidence="13" key="1">
    <citation type="submission" date="2025-08" db="UniProtKB">
        <authorList>
            <consortium name="RefSeq"/>
        </authorList>
    </citation>
    <scope>IDENTIFICATION</scope>
    <source>
        <strain evidence="13">Airmid</strain>
    </source>
</reference>
<dbReference type="InParanoid" id="A0A6P6YG34"/>
<feature type="transmembrane region" description="Helical" evidence="11">
    <location>
        <begin position="44"/>
        <end position="64"/>
    </location>
</feature>
<dbReference type="OrthoDB" id="6407650at2759"/>
<evidence type="ECO:0000313" key="13">
    <source>
        <dbReference type="RefSeq" id="XP_027204212.1"/>
    </source>
</evidence>
<dbReference type="PANTHER" id="PTHR10408">
    <property type="entry name" value="STEROL O-ACYLTRANSFERASE"/>
    <property type="match status" value="1"/>
</dbReference>
<keyword evidence="3 9" id="KW-0808">Transferase</keyword>
<dbReference type="FunCoup" id="A0A6P6YG34">
    <property type="interactions" value="218"/>
</dbReference>
<dbReference type="Pfam" id="PF03062">
    <property type="entry name" value="MBOAT"/>
    <property type="match status" value="1"/>
</dbReference>
<proteinExistence type="inferred from homology"/>
<feature type="transmembrane region" description="Helical" evidence="11">
    <location>
        <begin position="403"/>
        <end position="422"/>
    </location>
</feature>
<name>A0A6P6YG34_DERPT</name>
<comment type="similarity">
    <text evidence="2 9">Belongs to the membrane-bound acyltransferase family. Sterol o-acyltransferase subfamily.</text>
</comment>
<dbReference type="AlphaFoldDB" id="A0A6P6YG34"/>
<evidence type="ECO:0000256" key="8">
    <source>
        <dbReference type="ARBA" id="ARBA00023315"/>
    </source>
</evidence>
<keyword evidence="6 11" id="KW-1133">Transmembrane helix</keyword>
<evidence type="ECO:0000256" key="6">
    <source>
        <dbReference type="ARBA" id="ARBA00022989"/>
    </source>
</evidence>
<evidence type="ECO:0000256" key="3">
    <source>
        <dbReference type="ARBA" id="ARBA00022679"/>
    </source>
</evidence>
<sequence>MDKNVDAKNKKNDIVPKGGKIIQFQLRESLLTQMLENSSHISTLHNIIMSFVAIFVIATIGDYIRQPSKFSDEFEMFVWNANDIGRFIQICIIMHLSVICLHYPLVLFNNFLQYRWLLNNSEKNLNNLFDMYQKRQYSGQIPQAFLYTAYTMISFFGIFLYGTNSVIVHDIKLSGSFAVLMETVRLLMKSHSFFIEKKDLHIEKEEIAKLIAQRQSNIVKSFWSLPSRARLRNLAYYLFAPTLIYSDYYPRTDKIRWSRVLKFGIQFIVAAMIGFLIFCRFVVANFSKTGIEPFPLNFNFLYKVFASGAAIYLIGFYGFLHTWHNFTAELMRFGDRHYYEDFWNVTSLKDYYRKWNRIVQLWLYVYIFLPINYRFHNRNLANNFVVLISAIMHEYILAVTIRFFFPVNFIFFAVVGQLIYFLENHDKNSSKQPSIKSILFHTNMFIGWGLLILFYSLEWHSKINCPLPEQSTMLEKMTPRFIKCIKF</sequence>
<evidence type="ECO:0000256" key="11">
    <source>
        <dbReference type="SAM" id="Phobius"/>
    </source>
</evidence>
<feature type="transmembrane region" description="Helical" evidence="11">
    <location>
        <begin position="144"/>
        <end position="161"/>
    </location>
</feature>
<organism evidence="12 13">
    <name type="scientific">Dermatophagoides pteronyssinus</name>
    <name type="common">European house dust mite</name>
    <dbReference type="NCBI Taxonomy" id="6956"/>
    <lineage>
        <taxon>Eukaryota</taxon>
        <taxon>Metazoa</taxon>
        <taxon>Ecdysozoa</taxon>
        <taxon>Arthropoda</taxon>
        <taxon>Chelicerata</taxon>
        <taxon>Arachnida</taxon>
        <taxon>Acari</taxon>
        <taxon>Acariformes</taxon>
        <taxon>Sarcoptiformes</taxon>
        <taxon>Astigmata</taxon>
        <taxon>Psoroptidia</taxon>
        <taxon>Analgoidea</taxon>
        <taxon>Pyroglyphidae</taxon>
        <taxon>Dermatophagoidinae</taxon>
        <taxon>Dermatophagoides</taxon>
    </lineage>
</organism>
<evidence type="ECO:0000256" key="9">
    <source>
        <dbReference type="PIRNR" id="PIRNR000439"/>
    </source>
</evidence>
<feature type="transmembrane region" description="Helical" evidence="11">
    <location>
        <begin position="263"/>
        <end position="283"/>
    </location>
</feature>
<feature type="transmembrane region" description="Helical" evidence="11">
    <location>
        <begin position="84"/>
        <end position="108"/>
    </location>
</feature>
<protein>
    <recommendedName>
        <fullName evidence="9">O-acyltransferase</fullName>
    </recommendedName>
</protein>